<dbReference type="PROSITE" id="PS52038">
    <property type="entry name" value="TOPO_IB_2"/>
    <property type="match status" value="1"/>
</dbReference>
<evidence type="ECO:0000256" key="6">
    <source>
        <dbReference type="ARBA" id="ARBA00023235"/>
    </source>
</evidence>
<feature type="domain" description="DNA topoisomerase I catalytic core eukaryotic-type" evidence="8">
    <location>
        <begin position="127"/>
        <end position="345"/>
    </location>
</feature>
<dbReference type="InterPro" id="IPR011010">
    <property type="entry name" value="DNA_brk_join_enz"/>
</dbReference>
<keyword evidence="5" id="KW-0238">DNA-binding</keyword>
<feature type="region of interest" description="Disordered" evidence="7">
    <location>
        <begin position="1"/>
        <end position="22"/>
    </location>
</feature>
<dbReference type="AlphaFoldDB" id="A0AA96WBF3"/>
<evidence type="ECO:0000256" key="2">
    <source>
        <dbReference type="ARBA" id="ARBA00006645"/>
    </source>
</evidence>
<comment type="catalytic activity">
    <reaction evidence="1">
        <text>ATP-independent breakage of single-stranded DNA, followed by passage and rejoining.</text>
        <dbReference type="EC" id="5.6.2.1"/>
    </reaction>
</comment>
<reference evidence="10" key="1">
    <citation type="submission" date="2020-05" db="EMBL/GenBank/DDBJ databases">
        <authorList>
            <person name="Zhu T."/>
            <person name="Keshari N."/>
            <person name="Lu X."/>
        </authorList>
    </citation>
    <scope>NUCLEOTIDE SEQUENCE</scope>
    <source>
        <strain evidence="10">NK1-12</strain>
    </source>
</reference>
<feature type="compositionally biased region" description="Low complexity" evidence="7">
    <location>
        <begin position="1"/>
        <end position="11"/>
    </location>
</feature>
<evidence type="ECO:0000256" key="1">
    <source>
        <dbReference type="ARBA" id="ARBA00000213"/>
    </source>
</evidence>
<gene>
    <name evidence="10" type="ORF">HJG54_03940</name>
</gene>
<dbReference type="Gene3D" id="1.10.132.120">
    <property type="match status" value="1"/>
</dbReference>
<dbReference type="InterPro" id="IPR035447">
    <property type="entry name" value="DNA_topo_I_N_sf"/>
</dbReference>
<organism evidence="10">
    <name type="scientific">Leptolyngbya sp. NK1-12</name>
    <dbReference type="NCBI Taxonomy" id="2547451"/>
    <lineage>
        <taxon>Bacteria</taxon>
        <taxon>Bacillati</taxon>
        <taxon>Cyanobacteriota</taxon>
        <taxon>Cyanophyceae</taxon>
        <taxon>Leptolyngbyales</taxon>
        <taxon>Leptolyngbyaceae</taxon>
        <taxon>Leptolyngbya group</taxon>
        <taxon>Leptolyngbya</taxon>
    </lineage>
</organism>
<dbReference type="InterPro" id="IPR013500">
    <property type="entry name" value="TopoI_cat_euk"/>
</dbReference>
<dbReference type="GO" id="GO:0006265">
    <property type="term" value="P:DNA topological change"/>
    <property type="evidence" value="ECO:0007669"/>
    <property type="project" value="InterPro"/>
</dbReference>
<dbReference type="PRINTS" id="PR00416">
    <property type="entry name" value="EUTPISMRASEI"/>
</dbReference>
<dbReference type="Pfam" id="PF01028">
    <property type="entry name" value="Topoisom_I"/>
    <property type="match status" value="1"/>
</dbReference>
<dbReference type="GO" id="GO:0003917">
    <property type="term" value="F:DNA topoisomerase type I (single strand cut, ATP-independent) activity"/>
    <property type="evidence" value="ECO:0007669"/>
    <property type="project" value="UniProtKB-EC"/>
</dbReference>
<feature type="domain" description="DNA topoisomerase IB N-terminal" evidence="9">
    <location>
        <begin position="65"/>
        <end position="113"/>
    </location>
</feature>
<evidence type="ECO:0000256" key="5">
    <source>
        <dbReference type="ARBA" id="ARBA00023125"/>
    </source>
</evidence>
<dbReference type="EC" id="5.6.2.1" evidence="3"/>
<name>A0AA96WBF3_9CYAN</name>
<dbReference type="Gene3D" id="3.30.66.10">
    <property type="entry name" value="DNA topoisomerase I domain"/>
    <property type="match status" value="1"/>
</dbReference>
<keyword evidence="4" id="KW-0799">Topoisomerase</keyword>
<dbReference type="EMBL" id="CP053586">
    <property type="protein sequence ID" value="WNZ22103.1"/>
    <property type="molecule type" value="Genomic_DNA"/>
</dbReference>
<dbReference type="GO" id="GO:0003677">
    <property type="term" value="F:DNA binding"/>
    <property type="evidence" value="ECO:0007669"/>
    <property type="project" value="UniProtKB-KW"/>
</dbReference>
<protein>
    <recommendedName>
        <fullName evidence="3">DNA topoisomerase</fullName>
        <ecNumber evidence="3">5.6.2.1</ecNumber>
    </recommendedName>
</protein>
<evidence type="ECO:0000313" key="10">
    <source>
        <dbReference type="EMBL" id="WNZ22103.1"/>
    </source>
</evidence>
<dbReference type="Pfam" id="PF21338">
    <property type="entry name" value="Top1B_N_bact"/>
    <property type="match status" value="1"/>
</dbReference>
<accession>A0AA96WBF3</accession>
<sequence length="389" mass="44335">MGRAVQQRTGQQGTGRKRTVHKRNIHRQIQSIVSSDPIESAEAVGLQYVTDASPGIRRQRKGKNKFGYIGVDGQPIRDPDEIRRIESLAIPPAYEDVWICPLPNGHLQATGRDAKGRKQYRYHALWRTIRDQTKFTRMIVFSQSLPTIRQRIEQDLSLPGLPKQKVLAAVVRLMELTRIRVGNEEYARANQSYGLTTMQDEHVDIKGAKIRFCFRGKSGVEHDIELNDRRLAKIVKRCQDIPGQDLFQYIDEAGEYQTISSGEVNDYLREISSQDFTAKDFRTWAGTVLAASHLAETELCTSETAAKKQITEVVKIVATHLGNRPATCRKYYVHPAVFEAYLDQTLYEVMQQHADQVIEDQHALRAEELAVVKLIEQQLVRELEQKLAS</sequence>
<proteinExistence type="inferred from homology"/>
<dbReference type="Gene3D" id="3.90.15.10">
    <property type="entry name" value="Topoisomerase I, Chain A, domain 3"/>
    <property type="match status" value="1"/>
</dbReference>
<evidence type="ECO:0000259" key="9">
    <source>
        <dbReference type="Pfam" id="PF21338"/>
    </source>
</evidence>
<dbReference type="InterPro" id="IPR014711">
    <property type="entry name" value="TopoI_cat_a-hlx-sub_euk"/>
</dbReference>
<evidence type="ECO:0000256" key="7">
    <source>
        <dbReference type="SAM" id="MobiDB-lite"/>
    </source>
</evidence>
<dbReference type="InterPro" id="IPR049331">
    <property type="entry name" value="Top1B_N_bact"/>
</dbReference>
<comment type="similarity">
    <text evidence="2">Belongs to the type IB topoisomerase family.</text>
</comment>
<dbReference type="SUPFAM" id="SSF56349">
    <property type="entry name" value="DNA breaking-rejoining enzymes"/>
    <property type="match status" value="1"/>
</dbReference>
<keyword evidence="6" id="KW-0413">Isomerase</keyword>
<evidence type="ECO:0000256" key="3">
    <source>
        <dbReference type="ARBA" id="ARBA00012891"/>
    </source>
</evidence>
<evidence type="ECO:0000256" key="4">
    <source>
        <dbReference type="ARBA" id="ARBA00023029"/>
    </source>
</evidence>
<dbReference type="InterPro" id="IPR001631">
    <property type="entry name" value="TopoI"/>
</dbReference>
<dbReference type="RefSeq" id="WP_316433486.1">
    <property type="nucleotide sequence ID" value="NZ_CP053586.1"/>
</dbReference>
<dbReference type="SUPFAM" id="SSF55869">
    <property type="entry name" value="DNA topoisomerase I domain"/>
    <property type="match status" value="1"/>
</dbReference>
<evidence type="ECO:0000259" key="8">
    <source>
        <dbReference type="Pfam" id="PF01028"/>
    </source>
</evidence>